<gene>
    <name evidence="1" type="ORF">EFB08_03535</name>
</gene>
<accession>A0A3M9N1E5</accession>
<protein>
    <recommendedName>
        <fullName evidence="3">VCBS repeat-containing protein</fullName>
    </recommendedName>
</protein>
<reference evidence="1 2" key="1">
    <citation type="submission" date="2018-11" db="EMBL/GenBank/DDBJ databases">
        <title>Rufibacter latericius sp. nov., isolated from water in Baiyang Lake.</title>
        <authorList>
            <person name="Yang Y."/>
        </authorList>
    </citation>
    <scope>NUCLEOTIDE SEQUENCE [LARGE SCALE GENOMIC DNA]</scope>
    <source>
        <strain evidence="1 2">R-22-1c-1</strain>
    </source>
</reference>
<proteinExistence type="predicted"/>
<organism evidence="1 2">
    <name type="scientific">Rufibacter latericius</name>
    <dbReference type="NCBI Taxonomy" id="2487040"/>
    <lineage>
        <taxon>Bacteria</taxon>
        <taxon>Pseudomonadati</taxon>
        <taxon>Bacteroidota</taxon>
        <taxon>Cytophagia</taxon>
        <taxon>Cytophagales</taxon>
        <taxon>Hymenobacteraceae</taxon>
        <taxon>Rufibacter</taxon>
    </lineage>
</organism>
<evidence type="ECO:0000313" key="2">
    <source>
        <dbReference type="Proteomes" id="UP000272117"/>
    </source>
</evidence>
<sequence>MLCIALALTGCCPKPLLFKTPTLDQLPNVLLPAFEQNDLETEYTLNPNLNPFYLSGNFDGDGSTDYAVFLQSKRSQKPAIAFVLGAVPTNPILMGEGEWPALKAFNKIAFWKATSHFPAGAGTVLPGIKGGGIVLELNQPDEVRWIFWDGRNWQCVNPE</sequence>
<comment type="caution">
    <text evidence="1">The sequence shown here is derived from an EMBL/GenBank/DDBJ whole genome shotgun (WGS) entry which is preliminary data.</text>
</comment>
<evidence type="ECO:0008006" key="3">
    <source>
        <dbReference type="Google" id="ProtNLM"/>
    </source>
</evidence>
<keyword evidence="2" id="KW-1185">Reference proteome</keyword>
<evidence type="ECO:0000313" key="1">
    <source>
        <dbReference type="EMBL" id="RNI31600.1"/>
    </source>
</evidence>
<dbReference type="EMBL" id="RJJD01000001">
    <property type="protein sequence ID" value="RNI31600.1"/>
    <property type="molecule type" value="Genomic_DNA"/>
</dbReference>
<dbReference type="AlphaFoldDB" id="A0A3M9N1E5"/>
<dbReference type="Proteomes" id="UP000272117">
    <property type="component" value="Unassembled WGS sequence"/>
</dbReference>
<name>A0A3M9N1E5_9BACT</name>